<name>A0AAN9LIT6_CANGL</name>
<evidence type="ECO:0000256" key="1">
    <source>
        <dbReference type="SAM" id="Phobius"/>
    </source>
</evidence>
<dbReference type="Proteomes" id="UP001367508">
    <property type="component" value="Unassembled WGS sequence"/>
</dbReference>
<reference evidence="2 3" key="1">
    <citation type="submission" date="2024-01" db="EMBL/GenBank/DDBJ databases">
        <title>The genomes of 5 underutilized Papilionoideae crops provide insights into root nodulation and disease resistanc.</title>
        <authorList>
            <person name="Jiang F."/>
        </authorList>
    </citation>
    <scope>NUCLEOTIDE SEQUENCE [LARGE SCALE GENOMIC DNA]</scope>
    <source>
        <strain evidence="2">LVBAO_FW01</strain>
        <tissue evidence="2">Leaves</tissue>
    </source>
</reference>
<feature type="transmembrane region" description="Helical" evidence="1">
    <location>
        <begin position="32"/>
        <end position="53"/>
    </location>
</feature>
<sequence length="97" mass="11382">MLCHQKLKVEQTNGFRENPREEREGSKVMCPFSSFFVLVFLMCCNFLIGYSTYARISVQNLKWTKQTGCEILRSSLHCDDFNNSYIDTDRKSAKRKL</sequence>
<organism evidence="2 3">
    <name type="scientific">Canavalia gladiata</name>
    <name type="common">Sword bean</name>
    <name type="synonym">Dolichos gladiatus</name>
    <dbReference type="NCBI Taxonomy" id="3824"/>
    <lineage>
        <taxon>Eukaryota</taxon>
        <taxon>Viridiplantae</taxon>
        <taxon>Streptophyta</taxon>
        <taxon>Embryophyta</taxon>
        <taxon>Tracheophyta</taxon>
        <taxon>Spermatophyta</taxon>
        <taxon>Magnoliopsida</taxon>
        <taxon>eudicotyledons</taxon>
        <taxon>Gunneridae</taxon>
        <taxon>Pentapetalae</taxon>
        <taxon>rosids</taxon>
        <taxon>fabids</taxon>
        <taxon>Fabales</taxon>
        <taxon>Fabaceae</taxon>
        <taxon>Papilionoideae</taxon>
        <taxon>50 kb inversion clade</taxon>
        <taxon>NPAAA clade</taxon>
        <taxon>indigoferoid/millettioid clade</taxon>
        <taxon>Phaseoleae</taxon>
        <taxon>Canavalia</taxon>
    </lineage>
</organism>
<keyword evidence="1" id="KW-0472">Membrane</keyword>
<keyword evidence="1" id="KW-0812">Transmembrane</keyword>
<proteinExistence type="predicted"/>
<keyword evidence="1" id="KW-1133">Transmembrane helix</keyword>
<evidence type="ECO:0008006" key="4">
    <source>
        <dbReference type="Google" id="ProtNLM"/>
    </source>
</evidence>
<dbReference type="AlphaFoldDB" id="A0AAN9LIT6"/>
<evidence type="ECO:0000313" key="2">
    <source>
        <dbReference type="EMBL" id="KAK7336401.1"/>
    </source>
</evidence>
<keyword evidence="3" id="KW-1185">Reference proteome</keyword>
<comment type="caution">
    <text evidence="2">The sequence shown here is derived from an EMBL/GenBank/DDBJ whole genome shotgun (WGS) entry which is preliminary data.</text>
</comment>
<dbReference type="EMBL" id="JAYMYQ010000004">
    <property type="protein sequence ID" value="KAK7336401.1"/>
    <property type="molecule type" value="Genomic_DNA"/>
</dbReference>
<accession>A0AAN9LIT6</accession>
<protein>
    <recommendedName>
        <fullName evidence="4">Transmembrane protein</fullName>
    </recommendedName>
</protein>
<gene>
    <name evidence="2" type="ORF">VNO77_16941</name>
</gene>
<evidence type="ECO:0000313" key="3">
    <source>
        <dbReference type="Proteomes" id="UP001367508"/>
    </source>
</evidence>